<dbReference type="RefSeq" id="WP_353110894.1">
    <property type="nucleotide sequence ID" value="NZ_APND01000002.1"/>
</dbReference>
<name>A0ABV2B0H9_9GAMM</name>
<comment type="caution">
    <text evidence="1">The sequence shown here is derived from an EMBL/GenBank/DDBJ whole genome shotgun (WGS) entry which is preliminary data.</text>
</comment>
<dbReference type="Pfam" id="PF06097">
    <property type="entry name" value="DUF945"/>
    <property type="match status" value="1"/>
</dbReference>
<evidence type="ECO:0000313" key="1">
    <source>
        <dbReference type="EMBL" id="MES1929406.1"/>
    </source>
</evidence>
<gene>
    <name evidence="1" type="ORF">SADO_09117</name>
</gene>
<keyword evidence="2" id="KW-1185">Reference proteome</keyword>
<sequence>MIRKTLFLGLLVLVGIAAAAPALVGFYLEREFDDVIARFERPGLTRVVSSDFERGWFSSEAQLRIELDDALCEDQPCAGVMLDTTIHHGPVPFGAPVDTETGFRPSLGVAVTQLDPASLWPRLVFDPALAPLEIVTRVGFQAHAHSRLRIKGNSVDISRERRLAHIDAAPVTAQANVPLGDGAIEAGVDAPQFRIVGENGGQLAWRALEARLGQPDQAGNATREGGVLRAESLRVADGLGLSALLQSLAWQWQPLPAAEDRLSGRLDGRISRAVINNSEYGPLMLVAEVTDIDIDAWRGLVDQLGQLRDVETGELDPEARAVLYGETLPTLLSGAPRIDIERLRLTTPQGDVRAKLRINAPEQMREARLLADVVSQLDMNFDARLPAGLARDITVQVMLASGRSPYAIEESDIDEALAELVGQNLIESVDDGAVYRLHLTIDAGRLTLNGRNQIGWQAMVDQFEAARERL</sequence>
<dbReference type="EMBL" id="APND01000002">
    <property type="protein sequence ID" value="MES1929406.1"/>
    <property type="molecule type" value="Genomic_DNA"/>
</dbReference>
<accession>A0ABV2B0H9</accession>
<evidence type="ECO:0000313" key="2">
    <source>
        <dbReference type="Proteomes" id="UP001460888"/>
    </source>
</evidence>
<organism evidence="1 2">
    <name type="scientific">Salinisphaera dokdonensis CL-ES53</name>
    <dbReference type="NCBI Taxonomy" id="1304272"/>
    <lineage>
        <taxon>Bacteria</taxon>
        <taxon>Pseudomonadati</taxon>
        <taxon>Pseudomonadota</taxon>
        <taxon>Gammaproteobacteria</taxon>
        <taxon>Salinisphaerales</taxon>
        <taxon>Salinisphaeraceae</taxon>
        <taxon>Salinisphaera</taxon>
    </lineage>
</organism>
<proteinExistence type="predicted"/>
<protein>
    <submittedName>
        <fullName evidence="1">GTP-binding protein YdgA</fullName>
    </submittedName>
</protein>
<dbReference type="Proteomes" id="UP001460888">
    <property type="component" value="Unassembled WGS sequence"/>
</dbReference>
<dbReference type="InterPro" id="IPR010352">
    <property type="entry name" value="DUF945"/>
</dbReference>
<reference evidence="1 2" key="1">
    <citation type="submission" date="2013-03" db="EMBL/GenBank/DDBJ databases">
        <title>Salinisphaera dokdonensis CL-ES53 Genome Sequencing.</title>
        <authorList>
            <person name="Li C."/>
            <person name="Lai Q."/>
            <person name="Shao Z."/>
        </authorList>
    </citation>
    <scope>NUCLEOTIDE SEQUENCE [LARGE SCALE GENOMIC DNA]</scope>
    <source>
        <strain evidence="1 2">CL-ES53</strain>
    </source>
</reference>